<evidence type="ECO:0000256" key="6">
    <source>
        <dbReference type="ARBA" id="ARBA00023204"/>
    </source>
</evidence>
<dbReference type="Gene3D" id="1.10.340.30">
    <property type="entry name" value="Hypothetical protein, domain 2"/>
    <property type="match status" value="1"/>
</dbReference>
<dbReference type="InterPro" id="IPR011257">
    <property type="entry name" value="DNA_glycosylase"/>
</dbReference>
<dbReference type="GO" id="GO:0008534">
    <property type="term" value="F:oxidized purine nucleobase lesion DNA N-glycosylase activity"/>
    <property type="evidence" value="ECO:0007669"/>
    <property type="project" value="InterPro"/>
</dbReference>
<dbReference type="Pfam" id="PF00730">
    <property type="entry name" value="HhH-GPD"/>
    <property type="match status" value="1"/>
</dbReference>
<evidence type="ECO:0000256" key="1">
    <source>
        <dbReference type="ARBA" id="ARBA00008343"/>
    </source>
</evidence>
<evidence type="ECO:0000256" key="3">
    <source>
        <dbReference type="ARBA" id="ARBA00012720"/>
    </source>
</evidence>
<name>A0A0M2NIJ2_9FIRM</name>
<dbReference type="RefSeq" id="WP_046444123.1">
    <property type="nucleotide sequence ID" value="NZ_CAUERS010000001.1"/>
</dbReference>
<evidence type="ECO:0000256" key="4">
    <source>
        <dbReference type="ARBA" id="ARBA00022763"/>
    </source>
</evidence>
<dbReference type="EMBL" id="LAYJ01000112">
    <property type="protein sequence ID" value="KKI50257.1"/>
    <property type="molecule type" value="Genomic_DNA"/>
</dbReference>
<dbReference type="InterPro" id="IPR003265">
    <property type="entry name" value="HhH-GPD_domain"/>
</dbReference>
<evidence type="ECO:0000256" key="10">
    <source>
        <dbReference type="ARBA" id="ARBA00044632"/>
    </source>
</evidence>
<comment type="catalytic activity">
    <reaction evidence="10">
        <text>2'-deoxyribonucleotide-(2'-deoxyribose 5'-phosphate)-2'-deoxyribonucleotide-DNA = a 3'-end 2'-deoxyribonucleotide-(2,3-dehydro-2,3-deoxyribose 5'-phosphate)-DNA + a 5'-end 5'-phospho-2'-deoxyribonucleoside-DNA + H(+)</text>
        <dbReference type="Rhea" id="RHEA:66592"/>
        <dbReference type="Rhea" id="RHEA-COMP:13180"/>
        <dbReference type="Rhea" id="RHEA-COMP:16897"/>
        <dbReference type="Rhea" id="RHEA-COMP:17067"/>
        <dbReference type="ChEBI" id="CHEBI:15378"/>
        <dbReference type="ChEBI" id="CHEBI:136412"/>
        <dbReference type="ChEBI" id="CHEBI:157695"/>
        <dbReference type="ChEBI" id="CHEBI:167181"/>
        <dbReference type="EC" id="4.2.99.18"/>
    </reaction>
</comment>
<keyword evidence="6" id="KW-0234">DNA repair</keyword>
<keyword evidence="9 12" id="KW-0326">Glycosidase</keyword>
<evidence type="ECO:0000256" key="8">
    <source>
        <dbReference type="ARBA" id="ARBA00023268"/>
    </source>
</evidence>
<proteinExistence type="inferred from homology"/>
<dbReference type="PANTHER" id="PTHR10242">
    <property type="entry name" value="8-OXOGUANINE DNA GLYCOSYLASE"/>
    <property type="match status" value="1"/>
</dbReference>
<dbReference type="InterPro" id="IPR023170">
    <property type="entry name" value="HhH_base_excis_C"/>
</dbReference>
<sequence length="292" mass="33213">MNITFDKGTAVISGLSCFEPRHIFDNGQAFRFAERDGCYEGVAHGRFLRVSKRGEDVLLYPCGTQDYERIWKHYFDLERDYDALFCDCSDEALRSGREFGCGLRILNQQPFETLITFIVSANNNVKRIRGIIDRLCRLCGEPFTFEGKTWHRFPEPAALARLSEGDLKECGSGYRAPYLKGAAKMVAEGFSLEALRALPYGEAKKELQALPGVGPKVADCVLLFSLGFYDAFPADVWIKRVMREHYGFVGSDKAIYEFARDKFGEYAGIAQQYLFFWQRENSGKQETNRNAV</sequence>
<evidence type="ECO:0000256" key="5">
    <source>
        <dbReference type="ARBA" id="ARBA00022801"/>
    </source>
</evidence>
<keyword evidence="4" id="KW-0227">DNA damage</keyword>
<dbReference type="PANTHER" id="PTHR10242:SF2">
    <property type="entry name" value="N-GLYCOSYLASE_DNA LYASE"/>
    <property type="match status" value="1"/>
</dbReference>
<dbReference type="GO" id="GO:0006289">
    <property type="term" value="P:nucleotide-excision repair"/>
    <property type="evidence" value="ECO:0007669"/>
    <property type="project" value="InterPro"/>
</dbReference>
<dbReference type="GO" id="GO:0003684">
    <property type="term" value="F:damaged DNA binding"/>
    <property type="evidence" value="ECO:0007669"/>
    <property type="project" value="InterPro"/>
</dbReference>
<comment type="caution">
    <text evidence="12">The sequence shown here is derived from an EMBL/GenBank/DDBJ whole genome shotgun (WGS) entry which is preliminary data.</text>
</comment>
<dbReference type="SMART" id="SM00478">
    <property type="entry name" value="ENDO3c"/>
    <property type="match status" value="1"/>
</dbReference>
<dbReference type="InterPro" id="IPR000445">
    <property type="entry name" value="HhH_motif"/>
</dbReference>
<dbReference type="Proteomes" id="UP000034076">
    <property type="component" value="Unassembled WGS sequence"/>
</dbReference>
<dbReference type="SUPFAM" id="SSF48150">
    <property type="entry name" value="DNA-glycosylase"/>
    <property type="match status" value="1"/>
</dbReference>
<dbReference type="SUPFAM" id="SSF55945">
    <property type="entry name" value="TATA-box binding protein-like"/>
    <property type="match status" value="1"/>
</dbReference>
<dbReference type="GO" id="GO:0140078">
    <property type="term" value="F:class I DNA-(apurinic or apyrimidinic site) endonuclease activity"/>
    <property type="evidence" value="ECO:0007669"/>
    <property type="project" value="UniProtKB-EC"/>
</dbReference>
<evidence type="ECO:0000259" key="11">
    <source>
        <dbReference type="SMART" id="SM00478"/>
    </source>
</evidence>
<dbReference type="OrthoDB" id="9798522at2"/>
<protein>
    <recommendedName>
        <fullName evidence="3">DNA-(apurinic or apyrimidinic site) lyase</fullName>
        <ecNumber evidence="3">4.2.99.18</ecNumber>
    </recommendedName>
</protein>
<dbReference type="Pfam" id="PF00633">
    <property type="entry name" value="HHH"/>
    <property type="match status" value="1"/>
</dbReference>
<feature type="domain" description="HhH-GPD" evidence="11">
    <location>
        <begin position="119"/>
        <end position="279"/>
    </location>
</feature>
<dbReference type="EC" id="4.2.99.18" evidence="3"/>
<keyword evidence="5 12" id="KW-0378">Hydrolase</keyword>
<dbReference type="CDD" id="cd00056">
    <property type="entry name" value="ENDO3c"/>
    <property type="match status" value="1"/>
</dbReference>
<dbReference type="GO" id="GO:0006284">
    <property type="term" value="P:base-excision repair"/>
    <property type="evidence" value="ECO:0007669"/>
    <property type="project" value="InterPro"/>
</dbReference>
<dbReference type="AlphaFoldDB" id="A0A0M2NIJ2"/>
<evidence type="ECO:0000256" key="7">
    <source>
        <dbReference type="ARBA" id="ARBA00023239"/>
    </source>
</evidence>
<keyword evidence="7" id="KW-0456">Lyase</keyword>
<dbReference type="Gene3D" id="1.10.1670.10">
    <property type="entry name" value="Helix-hairpin-Helix base-excision DNA repair enzymes (C-terminal)"/>
    <property type="match status" value="1"/>
</dbReference>
<evidence type="ECO:0000256" key="9">
    <source>
        <dbReference type="ARBA" id="ARBA00023295"/>
    </source>
</evidence>
<comment type="similarity">
    <text evidence="1">Belongs to the Nth/MutY family.</text>
</comment>
<keyword evidence="13" id="KW-1185">Reference proteome</keyword>
<dbReference type="Pfam" id="PF07934">
    <property type="entry name" value="OGG_N"/>
    <property type="match status" value="1"/>
</dbReference>
<accession>A0A0M2NIJ2</accession>
<evidence type="ECO:0000313" key="13">
    <source>
        <dbReference type="Proteomes" id="UP000034076"/>
    </source>
</evidence>
<dbReference type="STRING" id="270498.CHK_2320"/>
<dbReference type="Gene3D" id="3.30.310.260">
    <property type="match status" value="1"/>
</dbReference>
<comment type="similarity">
    <text evidence="2">Belongs to the type-1 OGG1 family.</text>
</comment>
<keyword evidence="8" id="KW-0511">Multifunctional enzyme</keyword>
<gene>
    <name evidence="12" type="ORF">CHK_2320</name>
</gene>
<dbReference type="InterPro" id="IPR052054">
    <property type="entry name" value="Oxidative_DNA_repair_enzyme"/>
</dbReference>
<organism evidence="12 13">
    <name type="scientific">Christensenella hongkongensis</name>
    <dbReference type="NCBI Taxonomy" id="270498"/>
    <lineage>
        <taxon>Bacteria</taxon>
        <taxon>Bacillati</taxon>
        <taxon>Bacillota</taxon>
        <taxon>Clostridia</taxon>
        <taxon>Christensenellales</taxon>
        <taxon>Christensenellaceae</taxon>
        <taxon>Christensenella</taxon>
    </lineage>
</organism>
<evidence type="ECO:0000313" key="12">
    <source>
        <dbReference type="EMBL" id="KKI50257.1"/>
    </source>
</evidence>
<dbReference type="InterPro" id="IPR012904">
    <property type="entry name" value="OGG_N"/>
</dbReference>
<reference evidence="12 13" key="1">
    <citation type="submission" date="2015-04" db="EMBL/GenBank/DDBJ databases">
        <title>Draft genome sequence of bacteremic isolate Catabacter hongkongensis type strain HKU16T.</title>
        <authorList>
            <person name="Lau S.K."/>
            <person name="Teng J.L."/>
            <person name="Huang Y."/>
            <person name="Curreem S.O."/>
            <person name="Tsui S.K."/>
            <person name="Woo P.C."/>
        </authorList>
    </citation>
    <scope>NUCLEOTIDE SEQUENCE [LARGE SCALE GENOMIC DNA]</scope>
    <source>
        <strain evidence="12 13">HKU16</strain>
    </source>
</reference>
<evidence type="ECO:0000256" key="2">
    <source>
        <dbReference type="ARBA" id="ARBA00010679"/>
    </source>
</evidence>